<protein>
    <submittedName>
        <fullName evidence="2">Uncharacterized protein</fullName>
    </submittedName>
</protein>
<dbReference type="EMBL" id="NWTK01000006">
    <property type="protein sequence ID" value="PKR53974.1"/>
    <property type="molecule type" value="Genomic_DNA"/>
</dbReference>
<evidence type="ECO:0000313" key="3">
    <source>
        <dbReference type="Proteomes" id="UP000233597"/>
    </source>
</evidence>
<feature type="transmembrane region" description="Helical" evidence="1">
    <location>
        <begin position="215"/>
        <end position="232"/>
    </location>
</feature>
<evidence type="ECO:0000313" key="2">
    <source>
        <dbReference type="EMBL" id="PKR53974.1"/>
    </source>
</evidence>
<accession>A0A2N3KTS0</accession>
<dbReference type="RefSeq" id="WP_101266260.1">
    <property type="nucleotide sequence ID" value="NZ_NWTK01000006.1"/>
</dbReference>
<evidence type="ECO:0000256" key="1">
    <source>
        <dbReference type="SAM" id="Phobius"/>
    </source>
</evidence>
<dbReference type="AlphaFoldDB" id="A0A2N3KTS0"/>
<comment type="caution">
    <text evidence="2">The sequence shown here is derived from an EMBL/GenBank/DDBJ whole genome shotgun (WGS) entry which is preliminary data.</text>
</comment>
<name>A0A2N3KTS0_9PROT</name>
<feature type="transmembrane region" description="Helical" evidence="1">
    <location>
        <begin position="21"/>
        <end position="44"/>
    </location>
</feature>
<sequence length="251" mass="29635">MRTQDNKKILLSDQELENTSKLPLGIVGMPIFLIISILPLYTIIANHTPVQTRHLIIITIFGFLLYITFSLWIYFFFYRKKHPLTFQIIGSILHFRYFYTSSILYLTISSAHWYPITVVILSWILSEMLHHHDQKKVTDENIIKTFRKNFKSAENGNIYCTFNDQGIEKIIKEKRTRTLEIFEKFGMWGLGLICFLGPALFIRSQLYRDNVEPRFLILATISFFLAVSFRKTNTRQSYMIRALKLKKNGKF</sequence>
<proteinExistence type="predicted"/>
<feature type="transmembrane region" description="Helical" evidence="1">
    <location>
        <begin position="185"/>
        <end position="203"/>
    </location>
</feature>
<feature type="transmembrane region" description="Helical" evidence="1">
    <location>
        <begin position="56"/>
        <end position="77"/>
    </location>
</feature>
<organism evidence="2 3">
    <name type="scientific">Thalassospira marina</name>
    <dbReference type="NCBI Taxonomy" id="2048283"/>
    <lineage>
        <taxon>Bacteria</taxon>
        <taxon>Pseudomonadati</taxon>
        <taxon>Pseudomonadota</taxon>
        <taxon>Alphaproteobacteria</taxon>
        <taxon>Rhodospirillales</taxon>
        <taxon>Thalassospiraceae</taxon>
        <taxon>Thalassospira</taxon>
    </lineage>
</organism>
<feature type="transmembrane region" description="Helical" evidence="1">
    <location>
        <begin position="112"/>
        <end position="129"/>
    </location>
</feature>
<keyword evidence="1" id="KW-0812">Transmembrane</keyword>
<keyword evidence="1" id="KW-1133">Transmembrane helix</keyword>
<keyword evidence="1" id="KW-0472">Membrane</keyword>
<dbReference type="Proteomes" id="UP000233597">
    <property type="component" value="Unassembled WGS sequence"/>
</dbReference>
<reference evidence="2 3" key="1">
    <citation type="submission" date="2017-09" db="EMBL/GenBank/DDBJ databases">
        <title>Biodiversity and function of Thalassospira species in the particle-attached aromatic-hydrocarbon-degrading consortia from the surface seawater of the South China Sea.</title>
        <authorList>
            <person name="Dong C."/>
            <person name="Liu R."/>
            <person name="Shao Z."/>
        </authorList>
    </citation>
    <scope>NUCLEOTIDE SEQUENCE [LARGE SCALE GENOMIC DNA]</scope>
    <source>
        <strain evidence="2 3">CSC1P2</strain>
    </source>
</reference>
<gene>
    <name evidence="2" type="ORF">COO20_10400</name>
</gene>